<dbReference type="AlphaFoldDB" id="A0A9D6QNW4"/>
<dbReference type="Proteomes" id="UP000807850">
    <property type="component" value="Unassembled WGS sequence"/>
</dbReference>
<evidence type="ECO:0000313" key="3">
    <source>
        <dbReference type="EMBL" id="MBI3539334.1"/>
    </source>
</evidence>
<evidence type="ECO:0000313" key="4">
    <source>
        <dbReference type="Proteomes" id="UP000807850"/>
    </source>
</evidence>
<feature type="transmembrane region" description="Helical" evidence="1">
    <location>
        <begin position="123"/>
        <end position="145"/>
    </location>
</feature>
<feature type="transmembrane region" description="Helical" evidence="1">
    <location>
        <begin position="205"/>
        <end position="225"/>
    </location>
</feature>
<dbReference type="GO" id="GO:0080120">
    <property type="term" value="P:CAAX-box protein maturation"/>
    <property type="evidence" value="ECO:0007669"/>
    <property type="project" value="UniProtKB-ARBA"/>
</dbReference>
<sequence>MSDAPSPDTPVTRAAPDDDGFARALRGFGPTGLAAVLVILLANGVFVSLNGALVLLWAWRSRTPWRALGFVRPASWPRTIALGVVFGAAFKLAMKALVMPMLGADPINRTYHFLAGNPGAAPGMLYALIAGAGFGEETVFRGFLFERLGRRIGTSRAAALATVAGTALLFAAMHLPDQGLPGAEQAVFTGLAFGAIYARTRALPLLMIAHAAFDLAAYALIYWSLETRVAHWVFR</sequence>
<evidence type="ECO:0000256" key="1">
    <source>
        <dbReference type="SAM" id="Phobius"/>
    </source>
</evidence>
<keyword evidence="3" id="KW-0482">Metalloprotease</keyword>
<name>A0A9D6QNW4_UNCEI</name>
<organism evidence="3 4">
    <name type="scientific">Eiseniibacteriota bacterium</name>
    <dbReference type="NCBI Taxonomy" id="2212470"/>
    <lineage>
        <taxon>Bacteria</taxon>
        <taxon>Candidatus Eiseniibacteriota</taxon>
    </lineage>
</organism>
<feature type="transmembrane region" description="Helical" evidence="1">
    <location>
        <begin position="157"/>
        <end position="176"/>
    </location>
</feature>
<dbReference type="GO" id="GO:0008237">
    <property type="term" value="F:metallopeptidase activity"/>
    <property type="evidence" value="ECO:0007669"/>
    <property type="project" value="UniProtKB-KW"/>
</dbReference>
<keyword evidence="3" id="KW-0378">Hydrolase</keyword>
<feature type="transmembrane region" description="Helical" evidence="1">
    <location>
        <begin position="33"/>
        <end position="59"/>
    </location>
</feature>
<keyword evidence="3" id="KW-0645">Protease</keyword>
<keyword evidence="1" id="KW-1133">Transmembrane helix</keyword>
<proteinExistence type="predicted"/>
<dbReference type="GO" id="GO:0004175">
    <property type="term" value="F:endopeptidase activity"/>
    <property type="evidence" value="ECO:0007669"/>
    <property type="project" value="UniProtKB-ARBA"/>
</dbReference>
<dbReference type="InterPro" id="IPR003675">
    <property type="entry name" value="Rce1/LyrA-like_dom"/>
</dbReference>
<gene>
    <name evidence="3" type="ORF">HY076_03575</name>
</gene>
<dbReference type="EMBL" id="JACQAY010000106">
    <property type="protein sequence ID" value="MBI3539334.1"/>
    <property type="molecule type" value="Genomic_DNA"/>
</dbReference>
<comment type="caution">
    <text evidence="3">The sequence shown here is derived from an EMBL/GenBank/DDBJ whole genome shotgun (WGS) entry which is preliminary data.</text>
</comment>
<accession>A0A9D6QNW4</accession>
<feature type="domain" description="CAAX prenyl protease 2/Lysostaphin resistance protein A-like" evidence="2">
    <location>
        <begin position="123"/>
        <end position="215"/>
    </location>
</feature>
<evidence type="ECO:0000259" key="2">
    <source>
        <dbReference type="Pfam" id="PF02517"/>
    </source>
</evidence>
<keyword evidence="1" id="KW-0472">Membrane</keyword>
<protein>
    <submittedName>
        <fullName evidence="3">CPBP family intramembrane metalloprotease</fullName>
    </submittedName>
</protein>
<keyword evidence="1" id="KW-0812">Transmembrane</keyword>
<dbReference type="Pfam" id="PF02517">
    <property type="entry name" value="Rce1-like"/>
    <property type="match status" value="1"/>
</dbReference>
<feature type="transmembrane region" description="Helical" evidence="1">
    <location>
        <begin position="80"/>
        <end position="103"/>
    </location>
</feature>
<reference evidence="3" key="1">
    <citation type="submission" date="2020-07" db="EMBL/GenBank/DDBJ databases">
        <title>Huge and variable diversity of episymbiotic CPR bacteria and DPANN archaea in groundwater ecosystems.</title>
        <authorList>
            <person name="He C.Y."/>
            <person name="Keren R."/>
            <person name="Whittaker M."/>
            <person name="Farag I.F."/>
            <person name="Doudna J."/>
            <person name="Cate J.H.D."/>
            <person name="Banfield J.F."/>
        </authorList>
    </citation>
    <scope>NUCLEOTIDE SEQUENCE</scope>
    <source>
        <strain evidence="3">NC_groundwater_928_Pr1_S-0.2um_72_17</strain>
    </source>
</reference>